<name>A0A1J8PIC8_9AGAM</name>
<proteinExistence type="predicted"/>
<keyword evidence="2" id="KW-1185">Reference proteome</keyword>
<sequence length="75" mass="8098">MTGGGVVTLYPDFTLHDKNIRAECLHRKKTLVPLSGGPSQNTSIVKMEFIIGTQISMSGESSKDVASSRNFARDA</sequence>
<dbReference type="Proteomes" id="UP000183567">
    <property type="component" value="Unassembled WGS sequence"/>
</dbReference>
<accession>A0A1J8PIC8</accession>
<evidence type="ECO:0000313" key="2">
    <source>
        <dbReference type="Proteomes" id="UP000183567"/>
    </source>
</evidence>
<gene>
    <name evidence="1" type="ORF">AZE42_04433</name>
</gene>
<comment type="caution">
    <text evidence="1">The sequence shown here is derived from an EMBL/GenBank/DDBJ whole genome shotgun (WGS) entry which is preliminary data.</text>
</comment>
<reference evidence="1 2" key="1">
    <citation type="submission" date="2016-03" db="EMBL/GenBank/DDBJ databases">
        <title>Comparative genomics of the ectomycorrhizal sister species Rhizopogon vinicolor and Rhizopogon vesiculosus (Basidiomycota: Boletales) reveals a divergence of the mating type B locus.</title>
        <authorList>
            <person name="Mujic A.B."/>
            <person name="Kuo A."/>
            <person name="Tritt A."/>
            <person name="Lipzen A."/>
            <person name="Chen C."/>
            <person name="Johnson J."/>
            <person name="Sharma A."/>
            <person name="Barry K."/>
            <person name="Grigoriev I.V."/>
            <person name="Spatafora J.W."/>
        </authorList>
    </citation>
    <scope>NUCLEOTIDE SEQUENCE [LARGE SCALE GENOMIC DNA]</scope>
    <source>
        <strain evidence="1 2">AM-OR11-056</strain>
    </source>
</reference>
<dbReference type="OrthoDB" id="2671913at2759"/>
<dbReference type="AlphaFoldDB" id="A0A1J8PIC8"/>
<evidence type="ECO:0000313" key="1">
    <source>
        <dbReference type="EMBL" id="OJA07563.1"/>
    </source>
</evidence>
<protein>
    <submittedName>
        <fullName evidence="1">Uncharacterized protein</fullName>
    </submittedName>
</protein>
<organism evidence="1 2">
    <name type="scientific">Rhizopogon vesiculosus</name>
    <dbReference type="NCBI Taxonomy" id="180088"/>
    <lineage>
        <taxon>Eukaryota</taxon>
        <taxon>Fungi</taxon>
        <taxon>Dikarya</taxon>
        <taxon>Basidiomycota</taxon>
        <taxon>Agaricomycotina</taxon>
        <taxon>Agaricomycetes</taxon>
        <taxon>Agaricomycetidae</taxon>
        <taxon>Boletales</taxon>
        <taxon>Suillineae</taxon>
        <taxon>Rhizopogonaceae</taxon>
        <taxon>Rhizopogon</taxon>
    </lineage>
</organism>
<dbReference type="EMBL" id="LVVM01006625">
    <property type="protein sequence ID" value="OJA07563.1"/>
    <property type="molecule type" value="Genomic_DNA"/>
</dbReference>